<reference evidence="1 2" key="1">
    <citation type="journal article" date="2014" name="Nat. Commun.">
        <title>Klebsormidium flaccidum genome reveals primary factors for plant terrestrial adaptation.</title>
        <authorList>
            <person name="Hori K."/>
            <person name="Maruyama F."/>
            <person name="Fujisawa T."/>
            <person name="Togashi T."/>
            <person name="Yamamoto N."/>
            <person name="Seo M."/>
            <person name="Sato S."/>
            <person name="Yamada T."/>
            <person name="Mori H."/>
            <person name="Tajima N."/>
            <person name="Moriyama T."/>
            <person name="Ikeuchi M."/>
            <person name="Watanabe M."/>
            <person name="Wada H."/>
            <person name="Kobayashi K."/>
            <person name="Saito M."/>
            <person name="Masuda T."/>
            <person name="Sasaki-Sekimoto Y."/>
            <person name="Mashiguchi K."/>
            <person name="Awai K."/>
            <person name="Shimojima M."/>
            <person name="Masuda S."/>
            <person name="Iwai M."/>
            <person name="Nobusawa T."/>
            <person name="Narise T."/>
            <person name="Kondo S."/>
            <person name="Saito H."/>
            <person name="Sato R."/>
            <person name="Murakawa M."/>
            <person name="Ihara Y."/>
            <person name="Oshima-Yamada Y."/>
            <person name="Ohtaka K."/>
            <person name="Satoh M."/>
            <person name="Sonobe K."/>
            <person name="Ishii M."/>
            <person name="Ohtani R."/>
            <person name="Kanamori-Sato M."/>
            <person name="Honoki R."/>
            <person name="Miyazaki D."/>
            <person name="Mochizuki H."/>
            <person name="Umetsu J."/>
            <person name="Higashi K."/>
            <person name="Shibata D."/>
            <person name="Kamiya Y."/>
            <person name="Sato N."/>
            <person name="Nakamura Y."/>
            <person name="Tabata S."/>
            <person name="Ida S."/>
            <person name="Kurokawa K."/>
            <person name="Ohta H."/>
        </authorList>
    </citation>
    <scope>NUCLEOTIDE SEQUENCE [LARGE SCALE GENOMIC DNA]</scope>
    <source>
        <strain evidence="1 2">NIES-2285</strain>
    </source>
</reference>
<gene>
    <name evidence="1" type="ORF">KFL_010640030</name>
</gene>
<organism evidence="1 2">
    <name type="scientific">Klebsormidium nitens</name>
    <name type="common">Green alga</name>
    <name type="synonym">Ulothrix nitens</name>
    <dbReference type="NCBI Taxonomy" id="105231"/>
    <lineage>
        <taxon>Eukaryota</taxon>
        <taxon>Viridiplantae</taxon>
        <taxon>Streptophyta</taxon>
        <taxon>Klebsormidiophyceae</taxon>
        <taxon>Klebsormidiales</taxon>
        <taxon>Klebsormidiaceae</taxon>
        <taxon>Klebsormidium</taxon>
    </lineage>
</organism>
<accession>A0A1Y1INZ2</accession>
<proteinExistence type="predicted"/>
<keyword evidence="2" id="KW-1185">Reference proteome</keyword>
<evidence type="ECO:0000313" key="1">
    <source>
        <dbReference type="EMBL" id="GAQ92590.1"/>
    </source>
</evidence>
<dbReference type="AlphaFoldDB" id="A0A1Y1INZ2"/>
<dbReference type="EMBL" id="DF238013">
    <property type="protein sequence ID" value="GAQ92590.1"/>
    <property type="molecule type" value="Genomic_DNA"/>
</dbReference>
<evidence type="ECO:0000313" key="2">
    <source>
        <dbReference type="Proteomes" id="UP000054558"/>
    </source>
</evidence>
<dbReference type="OrthoDB" id="10571193at2759"/>
<dbReference type="Proteomes" id="UP000054558">
    <property type="component" value="Unassembled WGS sequence"/>
</dbReference>
<sequence length="150" mass="16690">MNDYTLLIPGLGSTETAIESIRDMLREKCTGMIEVFDYDSRGLSNTPVIQLDDGKSQAYIGPLRKNVVDAEKKVDFDGQSVSVPLDVFGVGRDQLTAFGVSAEKQNQMFQKWRTLPKNQQEAYTQSWDSLDKNDSTALQGFLQGMIDALS</sequence>
<protein>
    <submittedName>
        <fullName evidence="1">Uncharacterized protein</fullName>
    </submittedName>
</protein>
<name>A0A1Y1INZ2_KLENI</name>